<dbReference type="Gene3D" id="1.10.443.20">
    <property type="entry name" value="Centromere DNA-binding protein complex CBF3 subunit, domain 2"/>
    <property type="match status" value="1"/>
</dbReference>
<dbReference type="InterPro" id="IPR038279">
    <property type="entry name" value="Ndc10_dom2_sf"/>
</dbReference>
<dbReference type="VEuPathDB" id="FungiDB:PHYBLDRAFT_73284"/>
<name>A0A162ZLC2_PHYB8</name>
<reference evidence="3" key="1">
    <citation type="submission" date="2015-06" db="EMBL/GenBank/DDBJ databases">
        <title>Expansion of signal transduction pathways in fungi by whole-genome duplication.</title>
        <authorList>
            <consortium name="DOE Joint Genome Institute"/>
            <person name="Corrochano L.M."/>
            <person name="Kuo A."/>
            <person name="Marcet-Houben M."/>
            <person name="Polaino S."/>
            <person name="Salamov A."/>
            <person name="Villalobos J.M."/>
            <person name="Alvarez M.I."/>
            <person name="Avalos J."/>
            <person name="Benito E.P."/>
            <person name="Benoit I."/>
            <person name="Burger G."/>
            <person name="Camino L.P."/>
            <person name="Canovas D."/>
            <person name="Cerda-Olmedo E."/>
            <person name="Cheng J.-F."/>
            <person name="Dominguez A."/>
            <person name="Elias M."/>
            <person name="Eslava A.P."/>
            <person name="Glaser F."/>
            <person name="Grimwood J."/>
            <person name="Gutierrez G."/>
            <person name="Heitman J."/>
            <person name="Henrissat B."/>
            <person name="Iturriaga E.A."/>
            <person name="Lang B.F."/>
            <person name="Lavin J.L."/>
            <person name="Lee S."/>
            <person name="Li W."/>
            <person name="Lindquist E."/>
            <person name="Lopez-Garcia S."/>
            <person name="Luque E.M."/>
            <person name="Marcos A.T."/>
            <person name="Martin J."/>
            <person name="McCluskey K."/>
            <person name="Medina H.R."/>
            <person name="Miralles-Duran A."/>
            <person name="Miyazaki A."/>
            <person name="Munoz-Torres E."/>
            <person name="Oguiza J.A."/>
            <person name="Ohm R."/>
            <person name="Olmedo M."/>
            <person name="Orejas M."/>
            <person name="Ortiz-Castellanos L."/>
            <person name="Pisabarro A.G."/>
            <person name="Rodriguez-Romero J."/>
            <person name="Ruiz-Herrera J."/>
            <person name="Ruiz-Vazquez R."/>
            <person name="Sanz C."/>
            <person name="Schackwitz W."/>
            <person name="Schmutz J."/>
            <person name="Shahriari M."/>
            <person name="Shelest E."/>
            <person name="Silva-Franco F."/>
            <person name="Soanes D."/>
            <person name="Syed K."/>
            <person name="Tagua V.G."/>
            <person name="Talbot N.J."/>
            <person name="Thon M."/>
            <person name="De vries R.P."/>
            <person name="Wiebenga A."/>
            <person name="Yadav J.S."/>
            <person name="Braun E.L."/>
            <person name="Baker S."/>
            <person name="Garre V."/>
            <person name="Horwitz B."/>
            <person name="Torres-Martinez S."/>
            <person name="Idnurm A."/>
            <person name="Herrera-Estrella A."/>
            <person name="Gabaldon T."/>
            <person name="Grigoriev I.V."/>
        </authorList>
    </citation>
    <scope>NUCLEOTIDE SEQUENCE [LARGE SCALE GENOMIC DNA]</scope>
    <source>
        <strain evidence="3">NRRL 1555(-)</strain>
    </source>
</reference>
<evidence type="ECO:0000313" key="2">
    <source>
        <dbReference type="EMBL" id="OAD67591.1"/>
    </source>
</evidence>
<dbReference type="AlphaFoldDB" id="A0A162ZLC2"/>
<dbReference type="GeneID" id="29003724"/>
<keyword evidence="3" id="KW-1185">Reference proteome</keyword>
<accession>A0A162ZLC2</accession>
<evidence type="ECO:0000259" key="1">
    <source>
        <dbReference type="Pfam" id="PF16787"/>
    </source>
</evidence>
<evidence type="ECO:0000313" key="3">
    <source>
        <dbReference type="Proteomes" id="UP000077315"/>
    </source>
</evidence>
<dbReference type="EMBL" id="KV440998">
    <property type="protein sequence ID" value="OAD67591.1"/>
    <property type="molecule type" value="Genomic_DNA"/>
</dbReference>
<dbReference type="RefSeq" id="XP_018285631.1">
    <property type="nucleotide sequence ID" value="XM_018442818.1"/>
</dbReference>
<sequence length="298" mass="34064">MTGFPSAEGQFYLPRPQVKPAKLLQCKVFPMVDFWYDRILSGVCQQTAAAHGFLELLKQLRITFLQNSVSVKAFVDTDVKSTDILLQRALPLIARKLADMQNVDSGFCREVLREFGVLHQKIDDLTNNDQQFFNRHKRIFDHIKKNMVDNSLMLILISLGKTNLLSHLSPLKLQSPSAVKNHFESIREAGFTTFLQSNTQVLIHACRPVLGVDPILFLPASCVERGHLIRWRMGWLPDKPKKYPCGSDHTSRRHLLNCPLVPATLFEQLPQPDHDQIHRIDFAMTFLPLSSQEPRPAY</sequence>
<organism evidence="2 3">
    <name type="scientific">Phycomyces blakesleeanus (strain ATCC 8743b / DSM 1359 / FGSC 10004 / NBRC 33097 / NRRL 1555)</name>
    <dbReference type="NCBI Taxonomy" id="763407"/>
    <lineage>
        <taxon>Eukaryota</taxon>
        <taxon>Fungi</taxon>
        <taxon>Fungi incertae sedis</taxon>
        <taxon>Mucoromycota</taxon>
        <taxon>Mucoromycotina</taxon>
        <taxon>Mucoromycetes</taxon>
        <taxon>Mucorales</taxon>
        <taxon>Phycomycetaceae</taxon>
        <taxon>Phycomyces</taxon>
    </lineage>
</organism>
<dbReference type="STRING" id="763407.A0A162ZLC2"/>
<gene>
    <name evidence="2" type="ORF">PHYBLDRAFT_73284</name>
</gene>
<protein>
    <recommendedName>
        <fullName evidence="1">Ndc10 domain-containing protein</fullName>
    </recommendedName>
</protein>
<dbReference type="Pfam" id="PF16787">
    <property type="entry name" value="NDC10_II"/>
    <property type="match status" value="1"/>
</dbReference>
<dbReference type="InParanoid" id="A0A162ZLC2"/>
<feature type="domain" description="Ndc10" evidence="1">
    <location>
        <begin position="5"/>
        <end position="72"/>
    </location>
</feature>
<dbReference type="InterPro" id="IPR031872">
    <property type="entry name" value="NDC10_II"/>
</dbReference>
<dbReference type="OrthoDB" id="2288163at2759"/>
<proteinExistence type="predicted"/>
<dbReference type="Proteomes" id="UP000077315">
    <property type="component" value="Unassembled WGS sequence"/>
</dbReference>
<dbReference type="GO" id="GO:0003677">
    <property type="term" value="F:DNA binding"/>
    <property type="evidence" value="ECO:0007669"/>
    <property type="project" value="InterPro"/>
</dbReference>